<evidence type="ECO:0000256" key="1">
    <source>
        <dbReference type="SAM" id="MobiDB-lite"/>
    </source>
</evidence>
<evidence type="ECO:0000313" key="2">
    <source>
        <dbReference type="EMBL" id="KAF5380873.1"/>
    </source>
</evidence>
<dbReference type="Gene3D" id="3.30.460.10">
    <property type="entry name" value="Beta Polymerase, domain 2"/>
    <property type="match status" value="1"/>
</dbReference>
<dbReference type="Proteomes" id="UP000565441">
    <property type="component" value="Unassembled WGS sequence"/>
</dbReference>
<protein>
    <submittedName>
        <fullName evidence="2">Uncharacterized protein</fullName>
    </submittedName>
</protein>
<dbReference type="OrthoDB" id="21330at2759"/>
<proteinExistence type="predicted"/>
<sequence>MSSDHQSPIPQTFSGRTPPPHLPQRATNALPLPENTPSTLRELYAQLAQSPHLEASTLVISEPLAPPPGPALPRRMPQGRRKRGGTYAGESAYDVPGGLWNWVVKEGTENKGAIESVVRTIRKTLLTVEPPLPLPPNSKRRMHNGWAMIDAGDFAVHILSKEAREKYFGGWSEW</sequence>
<feature type="region of interest" description="Disordered" evidence="1">
    <location>
        <begin position="61"/>
        <end position="89"/>
    </location>
</feature>
<feature type="compositionally biased region" description="Polar residues" evidence="1">
    <location>
        <begin position="1"/>
        <end position="15"/>
    </location>
</feature>
<keyword evidence="3" id="KW-1185">Reference proteome</keyword>
<name>A0A8H5M4R7_9AGAR</name>
<gene>
    <name evidence="2" type="ORF">D9615_003907</name>
</gene>
<dbReference type="AlphaFoldDB" id="A0A8H5M4R7"/>
<evidence type="ECO:0000313" key="3">
    <source>
        <dbReference type="Proteomes" id="UP000565441"/>
    </source>
</evidence>
<organism evidence="2 3">
    <name type="scientific">Tricholomella constricta</name>
    <dbReference type="NCBI Taxonomy" id="117010"/>
    <lineage>
        <taxon>Eukaryota</taxon>
        <taxon>Fungi</taxon>
        <taxon>Dikarya</taxon>
        <taxon>Basidiomycota</taxon>
        <taxon>Agaricomycotina</taxon>
        <taxon>Agaricomycetes</taxon>
        <taxon>Agaricomycetidae</taxon>
        <taxon>Agaricales</taxon>
        <taxon>Tricholomatineae</taxon>
        <taxon>Lyophyllaceae</taxon>
        <taxon>Tricholomella</taxon>
    </lineage>
</organism>
<reference evidence="2 3" key="1">
    <citation type="journal article" date="2020" name="ISME J.">
        <title>Uncovering the hidden diversity of litter-decomposition mechanisms in mushroom-forming fungi.</title>
        <authorList>
            <person name="Floudas D."/>
            <person name="Bentzer J."/>
            <person name="Ahren D."/>
            <person name="Johansson T."/>
            <person name="Persson P."/>
            <person name="Tunlid A."/>
        </authorList>
    </citation>
    <scope>NUCLEOTIDE SEQUENCE [LARGE SCALE GENOMIC DNA]</scope>
    <source>
        <strain evidence="2 3">CBS 661.87</strain>
    </source>
</reference>
<accession>A0A8H5M4R7</accession>
<feature type="region of interest" description="Disordered" evidence="1">
    <location>
        <begin position="1"/>
        <end position="36"/>
    </location>
</feature>
<dbReference type="Pfam" id="PF02410">
    <property type="entry name" value="RsfS"/>
    <property type="match status" value="1"/>
</dbReference>
<comment type="caution">
    <text evidence="2">The sequence shown here is derived from an EMBL/GenBank/DDBJ whole genome shotgun (WGS) entry which is preliminary data.</text>
</comment>
<dbReference type="EMBL" id="JAACJP010000012">
    <property type="protein sequence ID" value="KAF5380873.1"/>
    <property type="molecule type" value="Genomic_DNA"/>
</dbReference>
<dbReference type="InterPro" id="IPR043519">
    <property type="entry name" value="NT_sf"/>
</dbReference>
<dbReference type="SUPFAM" id="SSF81301">
    <property type="entry name" value="Nucleotidyltransferase"/>
    <property type="match status" value="1"/>
</dbReference>